<dbReference type="RefSeq" id="WP_012415711.1">
    <property type="nucleotide sequence ID" value="NC_010644.1"/>
</dbReference>
<keyword evidence="6" id="KW-0963">Cytoplasm</keyword>
<dbReference type="InterPro" id="IPR012094">
    <property type="entry name" value="tRNA_Ile_lys_synt"/>
</dbReference>
<evidence type="ECO:0000256" key="2">
    <source>
        <dbReference type="ARBA" id="ARBA00022694"/>
    </source>
</evidence>
<evidence type="ECO:0000259" key="7">
    <source>
        <dbReference type="Pfam" id="PF01171"/>
    </source>
</evidence>
<dbReference type="EMBL" id="CP001055">
    <property type="protein sequence ID" value="ACC99097.1"/>
    <property type="molecule type" value="Genomic_DNA"/>
</dbReference>
<comment type="function">
    <text evidence="6">Ligates lysine onto the cytidine present at position 34 of the AUA codon-specific tRNA(Ile) that contains the anticodon CAU, in an ATP-dependent manner. Cytidine is converted to lysidine, thus changing the amino acid specificity of the tRNA from methionine to isoleucine.</text>
</comment>
<evidence type="ECO:0000256" key="4">
    <source>
        <dbReference type="ARBA" id="ARBA00022840"/>
    </source>
</evidence>
<dbReference type="GO" id="GO:0006400">
    <property type="term" value="P:tRNA modification"/>
    <property type="evidence" value="ECO:0007669"/>
    <property type="project" value="UniProtKB-UniRule"/>
</dbReference>
<feature type="domain" description="tRNA(Ile)-lysidine/2-thiocytidine synthase N-terminal" evidence="7">
    <location>
        <begin position="27"/>
        <end position="211"/>
    </location>
</feature>
<dbReference type="STRING" id="445932.Emin_1551"/>
<dbReference type="InterPro" id="IPR011063">
    <property type="entry name" value="TilS/TtcA_N"/>
</dbReference>
<comment type="subcellular location">
    <subcellularLocation>
        <location evidence="6">Cytoplasm</location>
    </subcellularLocation>
</comment>
<accession>B2KF01</accession>
<keyword evidence="3 6" id="KW-0547">Nucleotide-binding</keyword>
<comment type="similarity">
    <text evidence="6">Belongs to the tRNA(Ile)-lysidine synthase family.</text>
</comment>
<gene>
    <name evidence="6" type="primary">tilS</name>
    <name evidence="8" type="ordered locus">Emin_1551</name>
</gene>
<dbReference type="InterPro" id="IPR014729">
    <property type="entry name" value="Rossmann-like_a/b/a_fold"/>
</dbReference>
<dbReference type="CDD" id="cd01992">
    <property type="entry name" value="TilS_N"/>
    <property type="match status" value="1"/>
</dbReference>
<reference evidence="8 9" key="1">
    <citation type="journal article" date="2009" name="Appl. Environ. Microbiol.">
        <title>Genomic analysis of 'Elusimicrobium minutum,' the first cultivated representative of the phylum 'Elusimicrobia' (formerly termite group 1).</title>
        <authorList>
            <person name="Herlemann D.P.R."/>
            <person name="Geissinger O."/>
            <person name="Ikeda-Ohtsubo W."/>
            <person name="Kunin V."/>
            <person name="Sun H."/>
            <person name="Lapidus A."/>
            <person name="Hugenholtz P."/>
            <person name="Brune A."/>
        </authorList>
    </citation>
    <scope>NUCLEOTIDE SEQUENCE [LARGE SCALE GENOMIC DNA]</scope>
    <source>
        <strain evidence="8 9">Pei191</strain>
    </source>
</reference>
<dbReference type="HAMAP" id="MF_01161">
    <property type="entry name" value="tRNA_Ile_lys_synt"/>
    <property type="match status" value="1"/>
</dbReference>
<evidence type="ECO:0000256" key="5">
    <source>
        <dbReference type="ARBA" id="ARBA00048539"/>
    </source>
</evidence>
<dbReference type="PANTHER" id="PTHR43033:SF1">
    <property type="entry name" value="TRNA(ILE)-LYSIDINE SYNTHASE-RELATED"/>
    <property type="match status" value="1"/>
</dbReference>
<keyword evidence="9" id="KW-1185">Reference proteome</keyword>
<dbReference type="GO" id="GO:0032267">
    <property type="term" value="F:tRNA(Ile)-lysidine synthase activity"/>
    <property type="evidence" value="ECO:0007669"/>
    <property type="project" value="UniProtKB-EC"/>
</dbReference>
<keyword evidence="4 6" id="KW-0067">ATP-binding</keyword>
<comment type="catalytic activity">
    <reaction evidence="5 6">
        <text>cytidine(34) in tRNA(Ile2) + L-lysine + ATP = lysidine(34) in tRNA(Ile2) + AMP + diphosphate + H(+)</text>
        <dbReference type="Rhea" id="RHEA:43744"/>
        <dbReference type="Rhea" id="RHEA-COMP:10625"/>
        <dbReference type="Rhea" id="RHEA-COMP:10670"/>
        <dbReference type="ChEBI" id="CHEBI:15378"/>
        <dbReference type="ChEBI" id="CHEBI:30616"/>
        <dbReference type="ChEBI" id="CHEBI:32551"/>
        <dbReference type="ChEBI" id="CHEBI:33019"/>
        <dbReference type="ChEBI" id="CHEBI:82748"/>
        <dbReference type="ChEBI" id="CHEBI:83665"/>
        <dbReference type="ChEBI" id="CHEBI:456215"/>
        <dbReference type="EC" id="6.3.4.19"/>
    </reaction>
</comment>
<dbReference type="HOGENOM" id="CLU_018869_0_0_0"/>
<proteinExistence type="inferred from homology"/>
<dbReference type="EC" id="6.3.4.19" evidence="6"/>
<dbReference type="SUPFAM" id="SSF52402">
    <property type="entry name" value="Adenine nucleotide alpha hydrolases-like"/>
    <property type="match status" value="1"/>
</dbReference>
<organism evidence="8 9">
    <name type="scientific">Elusimicrobium minutum (strain Pei191)</name>
    <dbReference type="NCBI Taxonomy" id="445932"/>
    <lineage>
        <taxon>Bacteria</taxon>
        <taxon>Pseudomonadati</taxon>
        <taxon>Elusimicrobiota</taxon>
        <taxon>Elusimicrobia</taxon>
        <taxon>Elusimicrobiales</taxon>
        <taxon>Elusimicrobiaceae</taxon>
        <taxon>Elusimicrobium</taxon>
    </lineage>
</organism>
<feature type="binding site" evidence="6">
    <location>
        <begin position="33"/>
        <end position="38"/>
    </location>
    <ligand>
        <name>ATP</name>
        <dbReference type="ChEBI" id="CHEBI:30616"/>
    </ligand>
</feature>
<evidence type="ECO:0000313" key="8">
    <source>
        <dbReference type="EMBL" id="ACC99097.1"/>
    </source>
</evidence>
<protein>
    <recommendedName>
        <fullName evidence="6">tRNA(Ile)-lysidine synthase</fullName>
        <ecNumber evidence="6">6.3.4.19</ecNumber>
    </recommendedName>
    <alternativeName>
        <fullName evidence="6">tRNA(Ile)-2-lysyl-cytidine synthase</fullName>
    </alternativeName>
    <alternativeName>
        <fullName evidence="6">tRNA(Ile)-lysidine synthetase</fullName>
    </alternativeName>
</protein>
<keyword evidence="2 6" id="KW-0819">tRNA processing</keyword>
<keyword evidence="1 6" id="KW-0436">Ligase</keyword>
<comment type="domain">
    <text evidence="6">The N-terminal region contains the highly conserved SGGXDS motif, predicted to be a P-loop motif involved in ATP binding.</text>
</comment>
<evidence type="ECO:0000256" key="6">
    <source>
        <dbReference type="HAMAP-Rule" id="MF_01161"/>
    </source>
</evidence>
<dbReference type="Gene3D" id="3.40.50.620">
    <property type="entry name" value="HUPs"/>
    <property type="match status" value="1"/>
</dbReference>
<dbReference type="KEGG" id="emi:Emin_1551"/>
<dbReference type="InterPro" id="IPR012795">
    <property type="entry name" value="tRNA_Ile_lys_synt_N"/>
</dbReference>
<dbReference type="Proteomes" id="UP000001029">
    <property type="component" value="Chromosome"/>
</dbReference>
<dbReference type="OrthoDB" id="9807403at2"/>
<sequence length="241" mass="27935">MDKKSFFSQIWAKLLISNKDFFKRGDKVLVGVSGGADSVCLLHFLTQLAQKKRFRVYACHINHSLRENAKKDELFTKKLCEQLGVELFVITKDVKNIALKNKLSIEHAARKARYSAFESAAKKINAGYLALAHHLDDNVETFFLNILRGTKAKGLTGIPRVRPLNKNTVIIRPLLNIRRQDVINYVKFNKLKFITDETNSDEKYTRNWVRNKLLPMVEKKQPQIREHILLISKDLEKECRK</sequence>
<dbReference type="GO" id="GO:0005737">
    <property type="term" value="C:cytoplasm"/>
    <property type="evidence" value="ECO:0007669"/>
    <property type="project" value="UniProtKB-SubCell"/>
</dbReference>
<evidence type="ECO:0000256" key="3">
    <source>
        <dbReference type="ARBA" id="ARBA00022741"/>
    </source>
</evidence>
<name>B2KF01_ELUMP</name>
<dbReference type="PANTHER" id="PTHR43033">
    <property type="entry name" value="TRNA(ILE)-LYSIDINE SYNTHASE-RELATED"/>
    <property type="match status" value="1"/>
</dbReference>
<evidence type="ECO:0000256" key="1">
    <source>
        <dbReference type="ARBA" id="ARBA00022598"/>
    </source>
</evidence>
<dbReference type="NCBIfam" id="TIGR02432">
    <property type="entry name" value="lysidine_TilS_N"/>
    <property type="match status" value="1"/>
</dbReference>
<evidence type="ECO:0000313" key="9">
    <source>
        <dbReference type="Proteomes" id="UP000001029"/>
    </source>
</evidence>
<dbReference type="GO" id="GO:0005524">
    <property type="term" value="F:ATP binding"/>
    <property type="evidence" value="ECO:0007669"/>
    <property type="project" value="UniProtKB-UniRule"/>
</dbReference>
<dbReference type="AlphaFoldDB" id="B2KF01"/>
<dbReference type="Pfam" id="PF01171">
    <property type="entry name" value="ATP_bind_3"/>
    <property type="match status" value="1"/>
</dbReference>